<evidence type="ECO:0000313" key="1">
    <source>
        <dbReference type="EMBL" id="CEG40453.1"/>
    </source>
</evidence>
<evidence type="ECO:0000313" key="2">
    <source>
        <dbReference type="Proteomes" id="UP000054928"/>
    </source>
</evidence>
<reference evidence="2" key="1">
    <citation type="submission" date="2014-09" db="EMBL/GenBank/DDBJ databases">
        <authorList>
            <person name="Sharma Rahul"/>
            <person name="Thines Marco"/>
        </authorList>
    </citation>
    <scope>NUCLEOTIDE SEQUENCE [LARGE SCALE GENOMIC DNA]</scope>
</reference>
<organism evidence="1 2">
    <name type="scientific">Plasmopara halstedii</name>
    <name type="common">Downy mildew of sunflower</name>
    <dbReference type="NCBI Taxonomy" id="4781"/>
    <lineage>
        <taxon>Eukaryota</taxon>
        <taxon>Sar</taxon>
        <taxon>Stramenopiles</taxon>
        <taxon>Oomycota</taxon>
        <taxon>Peronosporomycetes</taxon>
        <taxon>Peronosporales</taxon>
        <taxon>Peronosporaceae</taxon>
        <taxon>Plasmopara</taxon>
    </lineage>
</organism>
<dbReference type="Proteomes" id="UP000054928">
    <property type="component" value="Unassembled WGS sequence"/>
</dbReference>
<keyword evidence="2" id="KW-1185">Reference proteome</keyword>
<dbReference type="RefSeq" id="XP_024576822.1">
    <property type="nucleotide sequence ID" value="XM_024726112.1"/>
</dbReference>
<dbReference type="AlphaFoldDB" id="A0A0P1AI88"/>
<dbReference type="EMBL" id="CCYD01000523">
    <property type="protein sequence ID" value="CEG40453.1"/>
    <property type="molecule type" value="Genomic_DNA"/>
</dbReference>
<sequence>MEYVAEAMKDVKLMGYAESLEESLLALSDRLMAVKDSKAIGERIQNEMLDGLFSNNDDLVDVIEIQNLQTWYFRKPQGPVSTRTRDLYHKIEQLGISEEKIGEAHSKADGDAGRITKELVDYKLEQQLKTVNVKDAAHACVRHF</sequence>
<dbReference type="GeneID" id="36405707"/>
<protein>
    <submittedName>
        <fullName evidence="1">Uncharacterized protein</fullName>
    </submittedName>
</protein>
<proteinExistence type="predicted"/>
<name>A0A0P1AI88_PLAHL</name>
<accession>A0A0P1AI88</accession>